<comment type="caution">
    <text evidence="2">The sequence shown here is derived from an EMBL/GenBank/DDBJ whole genome shotgun (WGS) entry which is preliminary data.</text>
</comment>
<sequence length="96" mass="10834">MEAEIYSSIPFHDLGEQLLNALVSMFPNSPRFSMRTSFAHLKGSTKQPLTVTCILSPFRAFPQVAPGWPWWCSRKPHSLGKGKKSESNFKHVPSMN</sequence>
<reference evidence="2 3" key="1">
    <citation type="submission" date="2021-06" db="EMBL/GenBank/DDBJ databases">
        <title>Caerostris darwini draft genome.</title>
        <authorList>
            <person name="Kono N."/>
            <person name="Arakawa K."/>
        </authorList>
    </citation>
    <scope>NUCLEOTIDE SEQUENCE [LARGE SCALE GENOMIC DNA]</scope>
</reference>
<gene>
    <name evidence="2" type="ORF">CDAR_402361</name>
</gene>
<keyword evidence="3" id="KW-1185">Reference proteome</keyword>
<evidence type="ECO:0000313" key="3">
    <source>
        <dbReference type="Proteomes" id="UP001054837"/>
    </source>
</evidence>
<evidence type="ECO:0000313" key="2">
    <source>
        <dbReference type="EMBL" id="GIY15838.1"/>
    </source>
</evidence>
<dbReference type="EMBL" id="BPLQ01005586">
    <property type="protein sequence ID" value="GIY15838.1"/>
    <property type="molecule type" value="Genomic_DNA"/>
</dbReference>
<evidence type="ECO:0000256" key="1">
    <source>
        <dbReference type="SAM" id="MobiDB-lite"/>
    </source>
</evidence>
<dbReference type="Proteomes" id="UP001054837">
    <property type="component" value="Unassembled WGS sequence"/>
</dbReference>
<name>A0AAV4R1P4_9ARAC</name>
<protein>
    <submittedName>
        <fullName evidence="2">Uncharacterized protein</fullName>
    </submittedName>
</protein>
<organism evidence="2 3">
    <name type="scientific">Caerostris darwini</name>
    <dbReference type="NCBI Taxonomy" id="1538125"/>
    <lineage>
        <taxon>Eukaryota</taxon>
        <taxon>Metazoa</taxon>
        <taxon>Ecdysozoa</taxon>
        <taxon>Arthropoda</taxon>
        <taxon>Chelicerata</taxon>
        <taxon>Arachnida</taxon>
        <taxon>Araneae</taxon>
        <taxon>Araneomorphae</taxon>
        <taxon>Entelegynae</taxon>
        <taxon>Araneoidea</taxon>
        <taxon>Araneidae</taxon>
        <taxon>Caerostris</taxon>
    </lineage>
</organism>
<dbReference type="AlphaFoldDB" id="A0AAV4R1P4"/>
<accession>A0AAV4R1P4</accession>
<proteinExistence type="predicted"/>
<feature type="region of interest" description="Disordered" evidence="1">
    <location>
        <begin position="77"/>
        <end position="96"/>
    </location>
</feature>